<name>A0A918FGM6_9DEIO</name>
<accession>A0A918FGM6</accession>
<protein>
    <submittedName>
        <fullName evidence="1">Uncharacterized protein</fullName>
    </submittedName>
</protein>
<reference evidence="1" key="1">
    <citation type="journal article" date="2014" name="Int. J. Syst. Evol. Microbiol.">
        <title>Complete genome sequence of Corynebacterium casei LMG S-19264T (=DSM 44701T), isolated from a smear-ripened cheese.</title>
        <authorList>
            <consortium name="US DOE Joint Genome Institute (JGI-PGF)"/>
            <person name="Walter F."/>
            <person name="Albersmeier A."/>
            <person name="Kalinowski J."/>
            <person name="Ruckert C."/>
        </authorList>
    </citation>
    <scope>NUCLEOTIDE SEQUENCE</scope>
    <source>
        <strain evidence="1">JCM 31311</strain>
    </source>
</reference>
<sequence>MATASLVAVRLNLSSTDTIYGFLGHPEPGGARVDTAMTSCCLSPSGNNGPHDTKAFQPLFSTAGT</sequence>
<evidence type="ECO:0000313" key="2">
    <source>
        <dbReference type="Proteomes" id="UP000603865"/>
    </source>
</evidence>
<dbReference type="AlphaFoldDB" id="A0A918FGM6"/>
<evidence type="ECO:0000313" key="1">
    <source>
        <dbReference type="EMBL" id="GGR36554.1"/>
    </source>
</evidence>
<dbReference type="EMBL" id="BMQL01000073">
    <property type="protein sequence ID" value="GGR36554.1"/>
    <property type="molecule type" value="Genomic_DNA"/>
</dbReference>
<reference evidence="1" key="2">
    <citation type="submission" date="2020-09" db="EMBL/GenBank/DDBJ databases">
        <authorList>
            <person name="Sun Q."/>
            <person name="Ohkuma M."/>
        </authorList>
    </citation>
    <scope>NUCLEOTIDE SEQUENCE</scope>
    <source>
        <strain evidence="1">JCM 31311</strain>
    </source>
</reference>
<organism evidence="1 2">
    <name type="scientific">Deinococcus ruber</name>
    <dbReference type="NCBI Taxonomy" id="1848197"/>
    <lineage>
        <taxon>Bacteria</taxon>
        <taxon>Thermotogati</taxon>
        <taxon>Deinococcota</taxon>
        <taxon>Deinococci</taxon>
        <taxon>Deinococcales</taxon>
        <taxon>Deinococcaceae</taxon>
        <taxon>Deinococcus</taxon>
    </lineage>
</organism>
<gene>
    <name evidence="1" type="ORF">GCM10008957_52800</name>
</gene>
<proteinExistence type="predicted"/>
<dbReference type="Proteomes" id="UP000603865">
    <property type="component" value="Unassembled WGS sequence"/>
</dbReference>
<comment type="caution">
    <text evidence="1">The sequence shown here is derived from an EMBL/GenBank/DDBJ whole genome shotgun (WGS) entry which is preliminary data.</text>
</comment>
<keyword evidence="2" id="KW-1185">Reference proteome</keyword>